<dbReference type="GO" id="GO:0003700">
    <property type="term" value="F:DNA-binding transcription factor activity"/>
    <property type="evidence" value="ECO:0007669"/>
    <property type="project" value="InterPro"/>
</dbReference>
<dbReference type="SUPFAM" id="SSF57959">
    <property type="entry name" value="Leucine zipper domain"/>
    <property type="match status" value="1"/>
</dbReference>
<dbReference type="Pfam" id="PF07716">
    <property type="entry name" value="bZIP_2"/>
    <property type="match status" value="1"/>
</dbReference>
<dbReference type="AlphaFoldDB" id="A0A1R1Y0N1"/>
<evidence type="ECO:0000313" key="4">
    <source>
        <dbReference type="EMBL" id="OMJ20354.1"/>
    </source>
</evidence>
<feature type="region of interest" description="Disordered" evidence="2">
    <location>
        <begin position="251"/>
        <end position="274"/>
    </location>
</feature>
<evidence type="ECO:0000256" key="1">
    <source>
        <dbReference type="SAM" id="Coils"/>
    </source>
</evidence>
<keyword evidence="5" id="KW-1185">Reference proteome</keyword>
<dbReference type="Proteomes" id="UP000187429">
    <property type="component" value="Unassembled WGS sequence"/>
</dbReference>
<proteinExistence type="predicted"/>
<organism evidence="4 5">
    <name type="scientific">Smittium culicis</name>
    <dbReference type="NCBI Taxonomy" id="133412"/>
    <lineage>
        <taxon>Eukaryota</taxon>
        <taxon>Fungi</taxon>
        <taxon>Fungi incertae sedis</taxon>
        <taxon>Zoopagomycota</taxon>
        <taxon>Kickxellomycotina</taxon>
        <taxon>Harpellomycetes</taxon>
        <taxon>Harpellales</taxon>
        <taxon>Legeriomycetaceae</taxon>
        <taxon>Smittium</taxon>
    </lineage>
</organism>
<dbReference type="SMART" id="SM00338">
    <property type="entry name" value="BRLZ"/>
    <property type="match status" value="1"/>
</dbReference>
<keyword evidence="1" id="KW-0175">Coiled coil</keyword>
<dbReference type="PROSITE" id="PS00036">
    <property type="entry name" value="BZIP_BASIC"/>
    <property type="match status" value="1"/>
</dbReference>
<evidence type="ECO:0000259" key="3">
    <source>
        <dbReference type="PROSITE" id="PS50217"/>
    </source>
</evidence>
<feature type="coiled-coil region" evidence="1">
    <location>
        <begin position="284"/>
        <end position="325"/>
    </location>
</feature>
<dbReference type="PROSITE" id="PS50217">
    <property type="entry name" value="BZIP"/>
    <property type="match status" value="1"/>
</dbReference>
<protein>
    <recommendedName>
        <fullName evidence="3">BZIP domain-containing protein</fullName>
    </recommendedName>
</protein>
<sequence length="345" mass="37824">MESNQLSDLISSIFSAMNQPVVPAPAVDNKLDCSADFANTFQSFNSFYNDLTELQSESKPSELFSPTDSSFSPTESNIMTPLCDTGLFSVNKGAPFPTLGSDIFNSGFCSCGGIDPNCILCFPQVDIVNSVFGNGNFAYPLCAQDLSCNLKSSASELNLSSNPKMSLPSFLSATNLSTPSFSPSESSPKFMPEVVDTVTDKQRERCDKRFLDSLPPQLALKRKRPRSSKQTSDIDKLKACTTILEPSVSPTASSCDTEFPVGDSKRNKNTDAARRSRLRKALKLDALESQVVNLELENSTLKEQIKNFESEKKKFSEREELLKEHIKSMNLLLMSALANKSPSPI</sequence>
<evidence type="ECO:0000256" key="2">
    <source>
        <dbReference type="SAM" id="MobiDB-lite"/>
    </source>
</evidence>
<feature type="compositionally biased region" description="Basic and acidic residues" evidence="2">
    <location>
        <begin position="263"/>
        <end position="274"/>
    </location>
</feature>
<accession>A0A1R1Y0N1</accession>
<feature type="domain" description="BZIP" evidence="3">
    <location>
        <begin position="265"/>
        <end position="322"/>
    </location>
</feature>
<gene>
    <name evidence="4" type="ORF">AYI69_g6249</name>
</gene>
<dbReference type="Gene3D" id="3.30.160.60">
    <property type="entry name" value="Classic Zinc Finger"/>
    <property type="match status" value="1"/>
</dbReference>
<reference evidence="5" key="1">
    <citation type="submission" date="2017-01" db="EMBL/GenBank/DDBJ databases">
        <authorList>
            <person name="Wang Y."/>
            <person name="White M."/>
            <person name="Kvist S."/>
            <person name="Moncalvo J.-M."/>
        </authorList>
    </citation>
    <scope>NUCLEOTIDE SEQUENCE [LARGE SCALE GENOMIC DNA]</scope>
    <source>
        <strain evidence="5">ID-206-W2</strain>
    </source>
</reference>
<dbReference type="EMBL" id="LSSM01002779">
    <property type="protein sequence ID" value="OMJ20354.1"/>
    <property type="molecule type" value="Genomic_DNA"/>
</dbReference>
<dbReference type="OrthoDB" id="5574479at2759"/>
<dbReference type="InterPro" id="IPR046347">
    <property type="entry name" value="bZIP_sf"/>
</dbReference>
<dbReference type="CDD" id="cd12193">
    <property type="entry name" value="bZIP_GCN4"/>
    <property type="match status" value="1"/>
</dbReference>
<comment type="caution">
    <text evidence="4">The sequence shown here is derived from an EMBL/GenBank/DDBJ whole genome shotgun (WGS) entry which is preliminary data.</text>
</comment>
<dbReference type="InterPro" id="IPR004827">
    <property type="entry name" value="bZIP"/>
</dbReference>
<evidence type="ECO:0000313" key="5">
    <source>
        <dbReference type="Proteomes" id="UP000187429"/>
    </source>
</evidence>
<name>A0A1R1Y0N1_9FUNG</name>